<sequence>MSKPDAALSSVSVPRAAKGMARPAAPARIAAPQSISEVPRKTISTRLTVDVQERLRKYAFDMRQDKQVAIEEALDAYLRQHGY</sequence>
<gene>
    <name evidence="2" type="ORF">E2C06_24030</name>
</gene>
<evidence type="ECO:0000313" key="2">
    <source>
        <dbReference type="EMBL" id="TDH60111.1"/>
    </source>
</evidence>
<feature type="compositionally biased region" description="Low complexity" evidence="1">
    <location>
        <begin position="14"/>
        <end position="32"/>
    </location>
</feature>
<organism evidence="2 3">
    <name type="scientific">Dankookia rubra</name>
    <dbReference type="NCBI Taxonomy" id="1442381"/>
    <lineage>
        <taxon>Bacteria</taxon>
        <taxon>Pseudomonadati</taxon>
        <taxon>Pseudomonadota</taxon>
        <taxon>Alphaproteobacteria</taxon>
        <taxon>Acetobacterales</taxon>
        <taxon>Roseomonadaceae</taxon>
        <taxon>Dankookia</taxon>
    </lineage>
</organism>
<dbReference type="Proteomes" id="UP000295096">
    <property type="component" value="Unassembled WGS sequence"/>
</dbReference>
<protein>
    <recommendedName>
        <fullName evidence="4">Ribbon-helix-helix protein, CopG family</fullName>
    </recommendedName>
</protein>
<dbReference type="EMBL" id="SMSJ01000045">
    <property type="protein sequence ID" value="TDH60111.1"/>
    <property type="molecule type" value="Genomic_DNA"/>
</dbReference>
<keyword evidence="3" id="KW-1185">Reference proteome</keyword>
<proteinExistence type="predicted"/>
<evidence type="ECO:0000256" key="1">
    <source>
        <dbReference type="SAM" id="MobiDB-lite"/>
    </source>
</evidence>
<reference evidence="2 3" key="1">
    <citation type="journal article" date="2016" name="J. Microbiol.">
        <title>Dankookia rubra gen. nov., sp. nov., an alphaproteobacterium isolated from sediment of a shallow stream.</title>
        <authorList>
            <person name="Kim W.H."/>
            <person name="Kim D.H."/>
            <person name="Kang K."/>
            <person name="Ahn T.Y."/>
        </authorList>
    </citation>
    <scope>NUCLEOTIDE SEQUENCE [LARGE SCALE GENOMIC DNA]</scope>
    <source>
        <strain evidence="2 3">JCM30602</strain>
    </source>
</reference>
<dbReference type="RefSeq" id="WP_133291129.1">
    <property type="nucleotide sequence ID" value="NZ_SMSJ01000045.1"/>
</dbReference>
<evidence type="ECO:0008006" key="4">
    <source>
        <dbReference type="Google" id="ProtNLM"/>
    </source>
</evidence>
<dbReference type="AlphaFoldDB" id="A0A4R5QCG1"/>
<accession>A0A4R5QCG1</accession>
<evidence type="ECO:0000313" key="3">
    <source>
        <dbReference type="Proteomes" id="UP000295096"/>
    </source>
</evidence>
<name>A0A4R5QCG1_9PROT</name>
<feature type="region of interest" description="Disordered" evidence="1">
    <location>
        <begin position="1"/>
        <end position="33"/>
    </location>
</feature>
<comment type="caution">
    <text evidence="2">The sequence shown here is derived from an EMBL/GenBank/DDBJ whole genome shotgun (WGS) entry which is preliminary data.</text>
</comment>